<dbReference type="InterPro" id="IPR050275">
    <property type="entry name" value="PGM_Phosphatase"/>
</dbReference>
<dbReference type="Gene3D" id="3.40.50.1240">
    <property type="entry name" value="Phosphoglycerate mutase-like"/>
    <property type="match status" value="1"/>
</dbReference>
<dbReference type="SMART" id="SM00855">
    <property type="entry name" value="PGAM"/>
    <property type="match status" value="1"/>
</dbReference>
<protein>
    <submittedName>
        <fullName evidence="2">Histidine phosphatase family protein</fullName>
        <ecNumber evidence="2">3.1.3.-</ecNumber>
    </submittedName>
</protein>
<dbReference type="CDD" id="cd07067">
    <property type="entry name" value="HP_PGM_like"/>
    <property type="match status" value="1"/>
</dbReference>
<dbReference type="Pfam" id="PF00300">
    <property type="entry name" value="His_Phos_1"/>
    <property type="match status" value="1"/>
</dbReference>
<evidence type="ECO:0000313" key="2">
    <source>
        <dbReference type="EMBL" id="MDN7796043.1"/>
    </source>
</evidence>
<dbReference type="AlphaFoldDB" id="A0AAW7T224"/>
<sequence length="205" mass="23112">MTTKLILTRHGHVDWIAPERFRGRADLALSNLGERQAKMLSERIASSWKPDMIYTSPLSRCVHTGAAISQATGARAEPLADLMDTDYGQWQGLTHEEVRSRWPSEFHDWFHTPELAAIPNGETLAAVLVRSVHVLQFVLKKHADQTIVLVGHDSTNRVILMHALGLSLSRYWRIKQEPCCINEIAIDDGVFTIHRINETHHLVGA</sequence>
<dbReference type="EMBL" id="JAUJRV010000008">
    <property type="protein sequence ID" value="MDN7796043.1"/>
    <property type="molecule type" value="Genomic_DNA"/>
</dbReference>
<dbReference type="GO" id="GO:0016791">
    <property type="term" value="F:phosphatase activity"/>
    <property type="evidence" value="ECO:0007669"/>
    <property type="project" value="TreeGrafter"/>
</dbReference>
<comment type="caution">
    <text evidence="2">The sequence shown here is derived from an EMBL/GenBank/DDBJ whole genome shotgun (WGS) entry which is preliminary data.</text>
</comment>
<dbReference type="Proteomes" id="UP001171620">
    <property type="component" value="Unassembled WGS sequence"/>
</dbReference>
<gene>
    <name evidence="2" type="ORF">QZM33_13970</name>
</gene>
<name>A0AAW7T224_BURVI</name>
<keyword evidence="2" id="KW-0378">Hydrolase</keyword>
<dbReference type="RefSeq" id="WP_047349939.1">
    <property type="nucleotide sequence ID" value="NZ_JAUJRV010000008.1"/>
</dbReference>
<dbReference type="SUPFAM" id="SSF53254">
    <property type="entry name" value="Phosphoglycerate mutase-like"/>
    <property type="match status" value="1"/>
</dbReference>
<dbReference type="InterPro" id="IPR013078">
    <property type="entry name" value="His_Pase_superF_clade-1"/>
</dbReference>
<proteinExistence type="predicted"/>
<reference evidence="2" key="1">
    <citation type="submission" date="2023-07" db="EMBL/GenBank/DDBJ databases">
        <title>A collection of bacterial strains from the Burkholderia cepacia Research Laboratory and Repository.</title>
        <authorList>
            <person name="Lipuma J."/>
            <person name="Spilker T."/>
            <person name="Caverly L."/>
        </authorList>
    </citation>
    <scope>NUCLEOTIDE SEQUENCE</scope>
    <source>
        <strain evidence="2">AU44268</strain>
    </source>
</reference>
<dbReference type="EC" id="3.1.3.-" evidence="2"/>
<feature type="binding site" evidence="1">
    <location>
        <position position="60"/>
    </location>
    <ligand>
        <name>substrate</name>
    </ligand>
</feature>
<evidence type="ECO:0000313" key="3">
    <source>
        <dbReference type="Proteomes" id="UP001171620"/>
    </source>
</evidence>
<dbReference type="PANTHER" id="PTHR48100">
    <property type="entry name" value="BROAD-SPECIFICITY PHOSPHATASE YOR283W-RELATED"/>
    <property type="match status" value="1"/>
</dbReference>
<accession>A0AAW7T224</accession>
<dbReference type="InterPro" id="IPR029033">
    <property type="entry name" value="His_PPase_superfam"/>
</dbReference>
<organism evidence="2 3">
    <name type="scientific">Burkholderia vietnamiensis</name>
    <dbReference type="NCBI Taxonomy" id="60552"/>
    <lineage>
        <taxon>Bacteria</taxon>
        <taxon>Pseudomonadati</taxon>
        <taxon>Pseudomonadota</taxon>
        <taxon>Betaproteobacteria</taxon>
        <taxon>Burkholderiales</taxon>
        <taxon>Burkholderiaceae</taxon>
        <taxon>Burkholderia</taxon>
        <taxon>Burkholderia cepacia complex</taxon>
    </lineage>
</organism>
<evidence type="ECO:0000256" key="1">
    <source>
        <dbReference type="PIRSR" id="PIRSR613078-2"/>
    </source>
</evidence>